<accession>A0A2G0CK99</accession>
<organism evidence="1 2">
    <name type="scientific">Neolewinella marina</name>
    <dbReference type="NCBI Taxonomy" id="438751"/>
    <lineage>
        <taxon>Bacteria</taxon>
        <taxon>Pseudomonadati</taxon>
        <taxon>Bacteroidota</taxon>
        <taxon>Saprospiria</taxon>
        <taxon>Saprospirales</taxon>
        <taxon>Lewinellaceae</taxon>
        <taxon>Neolewinella</taxon>
    </lineage>
</organism>
<dbReference type="OrthoDB" id="163809at2"/>
<dbReference type="AlphaFoldDB" id="A0A2G0CK99"/>
<dbReference type="Proteomes" id="UP000226437">
    <property type="component" value="Unassembled WGS sequence"/>
</dbReference>
<keyword evidence="2" id="KW-1185">Reference proteome</keyword>
<dbReference type="RefSeq" id="WP_099105376.1">
    <property type="nucleotide sequence ID" value="NZ_JAATJF010000001.1"/>
</dbReference>
<evidence type="ECO:0000313" key="2">
    <source>
        <dbReference type="Proteomes" id="UP000226437"/>
    </source>
</evidence>
<evidence type="ECO:0000313" key="1">
    <source>
        <dbReference type="EMBL" id="PHL00397.1"/>
    </source>
</evidence>
<comment type="caution">
    <text evidence="1">The sequence shown here is derived from an EMBL/GenBank/DDBJ whole genome shotgun (WGS) entry which is preliminary data.</text>
</comment>
<reference evidence="1 2" key="1">
    <citation type="submission" date="2017-10" db="EMBL/GenBank/DDBJ databases">
        <title>The draft genome sequence of Lewinella marina KCTC 32374.</title>
        <authorList>
            <person name="Wang K."/>
        </authorList>
    </citation>
    <scope>NUCLEOTIDE SEQUENCE [LARGE SCALE GENOMIC DNA]</scope>
    <source>
        <strain evidence="1 2">MKG-38</strain>
    </source>
</reference>
<name>A0A2G0CK99_9BACT</name>
<sequence>MRHLITFILILLLASCTKEEVQPDCPSGLGVGDLLRLPDDTALTLVSVQDNRCPCGVECVWEGYLQAVLTDGDTTLRVSTQHVSDSLGIVDVVYYRQFPIAIDTVTLLTDACKPHYPQEAYCISFVLSDGE</sequence>
<protein>
    <submittedName>
        <fullName evidence="1">Uncharacterized protein</fullName>
    </submittedName>
</protein>
<dbReference type="PROSITE" id="PS51257">
    <property type="entry name" value="PROKAR_LIPOPROTEIN"/>
    <property type="match status" value="1"/>
</dbReference>
<proteinExistence type="predicted"/>
<gene>
    <name evidence="1" type="ORF">CGL56_05010</name>
</gene>
<dbReference type="EMBL" id="PDLO01000001">
    <property type="protein sequence ID" value="PHL00397.1"/>
    <property type="molecule type" value="Genomic_DNA"/>
</dbReference>